<dbReference type="GO" id="GO:0003729">
    <property type="term" value="F:mRNA binding"/>
    <property type="evidence" value="ECO:0007669"/>
    <property type="project" value="InterPro"/>
</dbReference>
<feature type="region of interest" description="Disordered" evidence="1">
    <location>
        <begin position="50"/>
        <end position="83"/>
    </location>
</feature>
<feature type="compositionally biased region" description="Basic residues" evidence="1">
    <location>
        <begin position="302"/>
        <end position="312"/>
    </location>
</feature>
<dbReference type="Proteomes" id="UP000041254">
    <property type="component" value="Unassembled WGS sequence"/>
</dbReference>
<protein>
    <recommendedName>
        <fullName evidence="4">Nuclear cap-binding protein subunit 3</fullName>
    </recommendedName>
</protein>
<evidence type="ECO:0000313" key="2">
    <source>
        <dbReference type="EMBL" id="CEM20885.1"/>
    </source>
</evidence>
<name>A0A0G4FZ39_VITBC</name>
<dbReference type="GO" id="GO:0000340">
    <property type="term" value="F:RNA 7-methylguanosine cap binding"/>
    <property type="evidence" value="ECO:0007669"/>
    <property type="project" value="InterPro"/>
</dbReference>
<evidence type="ECO:0000313" key="3">
    <source>
        <dbReference type="Proteomes" id="UP000041254"/>
    </source>
</evidence>
<dbReference type="OMA" id="VFVEWIN"/>
<dbReference type="EMBL" id="CDMY01000531">
    <property type="protein sequence ID" value="CEM20885.1"/>
    <property type="molecule type" value="Genomic_DNA"/>
</dbReference>
<dbReference type="InterPro" id="IPR019416">
    <property type="entry name" value="NCBP3"/>
</dbReference>
<evidence type="ECO:0008006" key="4">
    <source>
        <dbReference type="Google" id="ProtNLM"/>
    </source>
</evidence>
<evidence type="ECO:0000256" key="1">
    <source>
        <dbReference type="SAM" id="MobiDB-lite"/>
    </source>
</evidence>
<keyword evidence="3" id="KW-1185">Reference proteome</keyword>
<dbReference type="OrthoDB" id="432918at2759"/>
<dbReference type="PANTHER" id="PTHR16291:SF0">
    <property type="entry name" value="NUCLEAR CAP-BINDING PROTEIN SUBUNIT 3"/>
    <property type="match status" value="1"/>
</dbReference>
<dbReference type="PANTHER" id="PTHR16291">
    <property type="entry name" value="NUCLEAR CAP-BINDING PROTEIN SUBUNIT 3"/>
    <property type="match status" value="1"/>
</dbReference>
<dbReference type="AlphaFoldDB" id="A0A0G4FZ39"/>
<gene>
    <name evidence="2" type="ORF">Vbra_16540</name>
</gene>
<feature type="region of interest" description="Disordered" evidence="1">
    <location>
        <begin position="202"/>
        <end position="332"/>
    </location>
</feature>
<dbReference type="GO" id="GO:0005634">
    <property type="term" value="C:nucleus"/>
    <property type="evidence" value="ECO:0007669"/>
    <property type="project" value="TreeGrafter"/>
</dbReference>
<dbReference type="Pfam" id="PF10309">
    <property type="entry name" value="NCBP3"/>
    <property type="match status" value="1"/>
</dbReference>
<reference evidence="2 3" key="1">
    <citation type="submission" date="2014-11" db="EMBL/GenBank/DDBJ databases">
        <authorList>
            <person name="Zhu J."/>
            <person name="Qi W."/>
            <person name="Song R."/>
        </authorList>
    </citation>
    <scope>NUCLEOTIDE SEQUENCE [LARGE SCALE GENOMIC DNA]</scope>
</reference>
<accession>A0A0G4FZ39</accession>
<feature type="region of interest" description="Disordered" evidence="1">
    <location>
        <begin position="361"/>
        <end position="528"/>
    </location>
</feature>
<sequence length="528" mass="58540">MSFTQGRDLPSLDDIIEDERRKARDIAATPSGVPHEHKYRNRGYVEFMSDVNPQSAEEEEKKRERLRRFGSSPEPESQEGEAALDSLDKMRRRAERFGGVRGDDVDRAMHVKRTEARREFDMSEGVRSEAIHVFGVDLLNTQQILDVFMEYNPKFIEWLDDSSCNVVFGDNIAPQRAIDNVSIEVPQDAPWRRTELKQVAPTLPPQILHMRPATPLDKKRPGHSGRRSKYYQFEMHQQHHHRRSADHRRSFSQAASAESSRGRKRDRREKTSAGGMTLVPFRGGRGRGGAHDLDGKMGALSLRKRGPKRRKRLELVPGPGSGKLLENGEGKSAMDVEVDLEEDEEEDESFEDHRAILEGRDATVDTTGQPHDDAQAASADGDVDTSGRSSRRIVLESRSGPTPWAQRGGQSFGVLASASASGTPMRFQRIPEEEEAHMPEGAASGGEGVASIGGAEDSGADADVESEGEKKRILRQAAHGGRPPVLGPLLSSEGEADDKGCKEETGGEEEEEEEANQPFVPRSYMDMC</sequence>
<dbReference type="InParanoid" id="A0A0G4FZ39"/>
<feature type="compositionally biased region" description="Basic residues" evidence="1">
    <location>
        <begin position="220"/>
        <end position="229"/>
    </location>
</feature>
<organism evidence="2 3">
    <name type="scientific">Vitrella brassicaformis (strain CCMP3155)</name>
    <dbReference type="NCBI Taxonomy" id="1169540"/>
    <lineage>
        <taxon>Eukaryota</taxon>
        <taxon>Sar</taxon>
        <taxon>Alveolata</taxon>
        <taxon>Colpodellida</taxon>
        <taxon>Vitrellaceae</taxon>
        <taxon>Vitrella</taxon>
    </lineage>
</organism>
<feature type="compositionally biased region" description="Acidic residues" evidence="1">
    <location>
        <begin position="506"/>
        <end position="515"/>
    </location>
</feature>
<proteinExistence type="predicted"/>
<dbReference type="VEuPathDB" id="CryptoDB:Vbra_16540"/>